<keyword evidence="2" id="KW-1185">Reference proteome</keyword>
<reference evidence="1 2" key="1">
    <citation type="journal article" date="2016" name="Proc. Natl. Acad. Sci. U.S.A.">
        <title>Comparative genomics of biotechnologically important yeasts.</title>
        <authorList>
            <person name="Riley R."/>
            <person name="Haridas S."/>
            <person name="Wolfe K.H."/>
            <person name="Lopes M.R."/>
            <person name="Hittinger C.T."/>
            <person name="Goeker M."/>
            <person name="Salamov A.A."/>
            <person name="Wisecaver J.H."/>
            <person name="Long T.M."/>
            <person name="Calvey C.H."/>
            <person name="Aerts A.L."/>
            <person name="Barry K.W."/>
            <person name="Choi C."/>
            <person name="Clum A."/>
            <person name="Coughlan A.Y."/>
            <person name="Deshpande S."/>
            <person name="Douglass A.P."/>
            <person name="Hanson S.J."/>
            <person name="Klenk H.-P."/>
            <person name="LaButti K.M."/>
            <person name="Lapidus A."/>
            <person name="Lindquist E.A."/>
            <person name="Lipzen A.M."/>
            <person name="Meier-Kolthoff J.P."/>
            <person name="Ohm R.A."/>
            <person name="Otillar R.P."/>
            <person name="Pangilinan J.L."/>
            <person name="Peng Y."/>
            <person name="Rokas A."/>
            <person name="Rosa C.A."/>
            <person name="Scheuner C."/>
            <person name="Sibirny A.A."/>
            <person name="Slot J.C."/>
            <person name="Stielow J.B."/>
            <person name="Sun H."/>
            <person name="Kurtzman C.P."/>
            <person name="Blackwell M."/>
            <person name="Grigoriev I.V."/>
            <person name="Jeffries T.W."/>
        </authorList>
    </citation>
    <scope>NUCLEOTIDE SEQUENCE [LARGE SCALE GENOMIC DNA]</scope>
    <source>
        <strain evidence="1 2">NRRL Y-11557</strain>
    </source>
</reference>
<evidence type="ECO:0000313" key="2">
    <source>
        <dbReference type="Proteomes" id="UP000094385"/>
    </source>
</evidence>
<dbReference type="AlphaFoldDB" id="A0A1E3Q7I4"/>
<dbReference type="Proteomes" id="UP000094385">
    <property type="component" value="Unassembled WGS sequence"/>
</dbReference>
<organism evidence="1 2">
    <name type="scientific">Lipomyces starkeyi NRRL Y-11557</name>
    <dbReference type="NCBI Taxonomy" id="675824"/>
    <lineage>
        <taxon>Eukaryota</taxon>
        <taxon>Fungi</taxon>
        <taxon>Dikarya</taxon>
        <taxon>Ascomycota</taxon>
        <taxon>Saccharomycotina</taxon>
        <taxon>Lipomycetes</taxon>
        <taxon>Lipomycetales</taxon>
        <taxon>Lipomycetaceae</taxon>
        <taxon>Lipomyces</taxon>
    </lineage>
</organism>
<evidence type="ECO:0000313" key="1">
    <source>
        <dbReference type="EMBL" id="ODQ73548.1"/>
    </source>
</evidence>
<name>A0A1E3Q7I4_LIPST</name>
<sequence>MYVEEVRWDSGDIAVNLKTLRKFPITRKPTKNLKYLHVLETLNDFTAVESEVETNILVKLQQSKYETNNVQNGTLQKFVMAKAESRLKENLSETEEKQLGAHTFQNRGPYMARVIRGWANCWNKQDHCHHMAREHADTPVNTHSTESFEVRGEPKNKSLPTITAYLHNWLFSIGRHSKEVILMVMSEDISAVGDVRPENDCMQTSDESIQWGRLRGCDPT</sequence>
<dbReference type="EMBL" id="KV454293">
    <property type="protein sequence ID" value="ODQ73548.1"/>
    <property type="molecule type" value="Genomic_DNA"/>
</dbReference>
<gene>
    <name evidence="1" type="ORF">LIPSTDRAFT_62789</name>
</gene>
<proteinExistence type="predicted"/>
<accession>A0A1E3Q7I4</accession>
<protein>
    <submittedName>
        <fullName evidence="1">Uncharacterized protein</fullName>
    </submittedName>
</protein>